<keyword evidence="1" id="KW-0732">Signal</keyword>
<evidence type="ECO:0000313" key="2">
    <source>
        <dbReference type="EMBL" id="MFD2235378.1"/>
    </source>
</evidence>
<evidence type="ECO:0000313" key="3">
    <source>
        <dbReference type="Proteomes" id="UP001597296"/>
    </source>
</evidence>
<feature type="chain" id="PRO_5046480035" description="Lipoprotein" evidence="1">
    <location>
        <begin position="21"/>
        <end position="151"/>
    </location>
</feature>
<protein>
    <recommendedName>
        <fullName evidence="4">Lipoprotein</fullName>
    </recommendedName>
</protein>
<dbReference type="PROSITE" id="PS51257">
    <property type="entry name" value="PROKAR_LIPOPROTEIN"/>
    <property type="match status" value="1"/>
</dbReference>
<feature type="signal peptide" evidence="1">
    <location>
        <begin position="1"/>
        <end position="20"/>
    </location>
</feature>
<name>A0ABW5CHA5_9PROT</name>
<dbReference type="Proteomes" id="UP001597296">
    <property type="component" value="Unassembled WGS sequence"/>
</dbReference>
<evidence type="ECO:0008006" key="4">
    <source>
        <dbReference type="Google" id="ProtNLM"/>
    </source>
</evidence>
<dbReference type="EMBL" id="JBHUIY010000044">
    <property type="protein sequence ID" value="MFD2235378.1"/>
    <property type="molecule type" value="Genomic_DNA"/>
</dbReference>
<accession>A0ABW5CHA5</accession>
<gene>
    <name evidence="2" type="ORF">ACFSNB_16365</name>
</gene>
<reference evidence="3" key="1">
    <citation type="journal article" date="2019" name="Int. J. Syst. Evol. Microbiol.">
        <title>The Global Catalogue of Microorganisms (GCM) 10K type strain sequencing project: providing services to taxonomists for standard genome sequencing and annotation.</title>
        <authorList>
            <consortium name="The Broad Institute Genomics Platform"/>
            <consortium name="The Broad Institute Genome Sequencing Center for Infectious Disease"/>
            <person name="Wu L."/>
            <person name="Ma J."/>
        </authorList>
    </citation>
    <scope>NUCLEOTIDE SEQUENCE [LARGE SCALE GENOMIC DNA]</scope>
    <source>
        <strain evidence="3">KCTC 15012</strain>
    </source>
</reference>
<comment type="caution">
    <text evidence="2">The sequence shown here is derived from an EMBL/GenBank/DDBJ whole genome shotgun (WGS) entry which is preliminary data.</text>
</comment>
<evidence type="ECO:0000256" key="1">
    <source>
        <dbReference type="SAM" id="SignalP"/>
    </source>
</evidence>
<organism evidence="2 3">
    <name type="scientific">Phaeospirillum tilakii</name>
    <dbReference type="NCBI Taxonomy" id="741673"/>
    <lineage>
        <taxon>Bacteria</taxon>
        <taxon>Pseudomonadati</taxon>
        <taxon>Pseudomonadota</taxon>
        <taxon>Alphaproteobacteria</taxon>
        <taxon>Rhodospirillales</taxon>
        <taxon>Rhodospirillaceae</taxon>
        <taxon>Phaeospirillum</taxon>
    </lineage>
</organism>
<proteinExistence type="predicted"/>
<keyword evidence="3" id="KW-1185">Reference proteome</keyword>
<dbReference type="RefSeq" id="WP_377318503.1">
    <property type="nucleotide sequence ID" value="NZ_JBHUIY010000044.1"/>
</dbReference>
<sequence>MPHPLRILRAVALPVLMAAAAACSLSEEPTSPDTLRRQADLVRPMHFAAEPVNACPQVAQVLSWCARGPNFHYRCALAGDNANATLTGTLEAVVRADTILVIDFHRAANGGGSSATLYQSEGVLIPDYAPLIESNLNNPDCRRGGRGGLFG</sequence>